<reference evidence="2 4" key="2">
    <citation type="submission" date="2020-08" db="EMBL/GenBank/DDBJ databases">
        <title>The isolate Caproiciproducens sp. 7D4C2 produces n-caproate at mildly acidic conditions from hexoses: genome and rBOX comparison with related strains and chain-elongating bacteria.</title>
        <authorList>
            <person name="Esquivel-Elizondo S."/>
            <person name="Bagci C."/>
            <person name="Temovska M."/>
            <person name="Jeon B.S."/>
            <person name="Bessarab I."/>
            <person name="Williams R.B.H."/>
            <person name="Huson D.H."/>
            <person name="Angenent L.T."/>
        </authorList>
    </citation>
    <scope>NUCLEOTIDE SEQUENCE [LARGE SCALE GENOMIC DNA]</scope>
    <source>
        <strain evidence="2 4">7D4C2</strain>
    </source>
</reference>
<dbReference type="Proteomes" id="UP000515909">
    <property type="component" value="Chromosome"/>
</dbReference>
<evidence type="ECO:0000313" key="2">
    <source>
        <dbReference type="EMBL" id="QNK40502.1"/>
    </source>
</evidence>
<organism evidence="1 3">
    <name type="scientific">Caproicibacter fermentans</name>
    <dbReference type="NCBI Taxonomy" id="2576756"/>
    <lineage>
        <taxon>Bacteria</taxon>
        <taxon>Bacillati</taxon>
        <taxon>Bacillota</taxon>
        <taxon>Clostridia</taxon>
        <taxon>Eubacteriales</taxon>
        <taxon>Acutalibacteraceae</taxon>
        <taxon>Caproicibacter</taxon>
    </lineage>
</organism>
<dbReference type="Proteomes" id="UP000469440">
    <property type="component" value="Unassembled WGS sequence"/>
</dbReference>
<accession>A0A7G8TA61</accession>
<sequence>MEKPLVELNYTEKDGMMLPNIQVSNNQENDRPLGRYGRLALEYLRESHPQRYMTLKMDGTLMEKMHQVNEEALKQIEALTQQMLQKKPMPDTEDTLERTKHLNSLRRSAEEIVLRDLVLKPR</sequence>
<dbReference type="AlphaFoldDB" id="A0A6N8HX89"/>
<proteinExistence type="predicted"/>
<dbReference type="EMBL" id="CP060286">
    <property type="protein sequence ID" value="QNK40502.1"/>
    <property type="molecule type" value="Genomic_DNA"/>
</dbReference>
<reference evidence="1 3" key="1">
    <citation type="submission" date="2019-09" db="EMBL/GenBank/DDBJ databases">
        <title>Genome sequence of Clostridium sp. EA1.</title>
        <authorList>
            <person name="Poehlein A."/>
            <person name="Bengelsdorf F.R."/>
            <person name="Daniel R."/>
        </authorList>
    </citation>
    <scope>NUCLEOTIDE SEQUENCE [LARGE SCALE GENOMIC DNA]</scope>
    <source>
        <strain evidence="1 3">EA1</strain>
    </source>
</reference>
<dbReference type="InterPro" id="IPR026989">
    <property type="entry name" value="TnpV"/>
</dbReference>
<name>A0A6N8HX89_9FIRM</name>
<dbReference type="OrthoDB" id="9791178at2"/>
<gene>
    <name evidence="1" type="ORF">CAFE_11500</name>
    <name evidence="2" type="ORF">HCR03_17960</name>
</gene>
<evidence type="ECO:0000313" key="3">
    <source>
        <dbReference type="Proteomes" id="UP000469440"/>
    </source>
</evidence>
<dbReference type="KEGG" id="cfem:HCR03_17960"/>
<dbReference type="Pfam" id="PF14198">
    <property type="entry name" value="TnpV"/>
    <property type="match status" value="1"/>
</dbReference>
<keyword evidence="3" id="KW-1185">Reference proteome</keyword>
<protein>
    <submittedName>
        <fullName evidence="2">TnpV protein</fullName>
    </submittedName>
    <submittedName>
        <fullName evidence="1">Transposon-encoded protein TnpV</fullName>
    </submittedName>
</protein>
<dbReference type="EMBL" id="VWXL01000033">
    <property type="protein sequence ID" value="MVB10461.1"/>
    <property type="molecule type" value="Genomic_DNA"/>
</dbReference>
<dbReference type="RefSeq" id="WP_156990077.1">
    <property type="nucleotide sequence ID" value="NZ_CP060286.1"/>
</dbReference>
<accession>A0A6N8HX89</accession>
<evidence type="ECO:0000313" key="1">
    <source>
        <dbReference type="EMBL" id="MVB10461.1"/>
    </source>
</evidence>
<evidence type="ECO:0000313" key="4">
    <source>
        <dbReference type="Proteomes" id="UP000515909"/>
    </source>
</evidence>